<dbReference type="Proteomes" id="UP001151582">
    <property type="component" value="Unassembled WGS sequence"/>
</dbReference>
<dbReference type="InterPro" id="IPR050910">
    <property type="entry name" value="JMJD6_ArgDemeth/LysHydrox"/>
</dbReference>
<evidence type="ECO:0000256" key="10">
    <source>
        <dbReference type="ARBA" id="ARBA00023242"/>
    </source>
</evidence>
<dbReference type="PANTHER" id="PTHR12480">
    <property type="entry name" value="ARGININE DEMETHYLASE AND LYSYL-HYDROXYLASE JMJD"/>
    <property type="match status" value="1"/>
</dbReference>
<dbReference type="SMART" id="SM00558">
    <property type="entry name" value="JmjC"/>
    <property type="match status" value="1"/>
</dbReference>
<dbReference type="Gene3D" id="2.60.120.650">
    <property type="entry name" value="Cupin"/>
    <property type="match status" value="1"/>
</dbReference>
<keyword evidence="15" id="KW-1185">Reference proteome</keyword>
<feature type="region of interest" description="Disordered" evidence="12">
    <location>
        <begin position="499"/>
        <end position="530"/>
    </location>
</feature>
<dbReference type="AlphaFoldDB" id="A0A9W8E629"/>
<dbReference type="InterPro" id="IPR003347">
    <property type="entry name" value="JmjC_dom"/>
</dbReference>
<comment type="similarity">
    <text evidence="11">Belongs to the JMJD6 family.</text>
</comment>
<keyword evidence="8" id="KW-0805">Transcription regulation</keyword>
<evidence type="ECO:0000259" key="13">
    <source>
        <dbReference type="PROSITE" id="PS51184"/>
    </source>
</evidence>
<evidence type="ECO:0000256" key="12">
    <source>
        <dbReference type="SAM" id="MobiDB-lite"/>
    </source>
</evidence>
<evidence type="ECO:0000256" key="6">
    <source>
        <dbReference type="ARBA" id="ARBA00023002"/>
    </source>
</evidence>
<evidence type="ECO:0000256" key="9">
    <source>
        <dbReference type="ARBA" id="ARBA00023163"/>
    </source>
</evidence>
<evidence type="ECO:0000256" key="3">
    <source>
        <dbReference type="ARBA" id="ARBA00022723"/>
    </source>
</evidence>
<comment type="subcellular location">
    <subcellularLocation>
        <location evidence="2">Nucleus</location>
    </subcellularLocation>
</comment>
<dbReference type="PROSITE" id="PS51184">
    <property type="entry name" value="JMJC"/>
    <property type="match status" value="1"/>
</dbReference>
<dbReference type="GO" id="GO:0033749">
    <property type="term" value="F:histone H4R3 demethylase activity"/>
    <property type="evidence" value="ECO:0007669"/>
    <property type="project" value="TreeGrafter"/>
</dbReference>
<keyword evidence="10" id="KW-0539">Nucleus</keyword>
<dbReference type="OrthoDB" id="424465at2759"/>
<name>A0A9W8E629_9FUNG</name>
<keyword evidence="7" id="KW-0408">Iron</keyword>
<comment type="cofactor">
    <cofactor evidence="1">
        <name>Fe(2+)</name>
        <dbReference type="ChEBI" id="CHEBI:29033"/>
    </cofactor>
</comment>
<evidence type="ECO:0000256" key="1">
    <source>
        <dbReference type="ARBA" id="ARBA00001954"/>
    </source>
</evidence>
<proteinExistence type="inferred from homology"/>
<dbReference type="InterPro" id="IPR041667">
    <property type="entry name" value="Cupin_8"/>
</dbReference>
<keyword evidence="4" id="KW-0156">Chromatin regulator</keyword>
<evidence type="ECO:0000313" key="14">
    <source>
        <dbReference type="EMBL" id="KAJ1972004.1"/>
    </source>
</evidence>
<keyword evidence="6" id="KW-0560">Oxidoreductase</keyword>
<protein>
    <recommendedName>
        <fullName evidence="13">JmjC domain-containing protein</fullName>
    </recommendedName>
</protein>
<keyword evidence="5" id="KW-0223">Dioxygenase</keyword>
<feature type="region of interest" description="Disordered" evidence="12">
    <location>
        <begin position="1"/>
        <end position="25"/>
    </location>
</feature>
<evidence type="ECO:0000256" key="5">
    <source>
        <dbReference type="ARBA" id="ARBA00022964"/>
    </source>
</evidence>
<dbReference type="GO" id="GO:0046872">
    <property type="term" value="F:metal ion binding"/>
    <property type="evidence" value="ECO:0007669"/>
    <property type="project" value="UniProtKB-KW"/>
</dbReference>
<evidence type="ECO:0000256" key="8">
    <source>
        <dbReference type="ARBA" id="ARBA00023015"/>
    </source>
</evidence>
<evidence type="ECO:0000256" key="11">
    <source>
        <dbReference type="ARBA" id="ARBA00038068"/>
    </source>
</evidence>
<organism evidence="14 15">
    <name type="scientific">Dimargaris verticillata</name>
    <dbReference type="NCBI Taxonomy" id="2761393"/>
    <lineage>
        <taxon>Eukaryota</taxon>
        <taxon>Fungi</taxon>
        <taxon>Fungi incertae sedis</taxon>
        <taxon>Zoopagomycota</taxon>
        <taxon>Kickxellomycotina</taxon>
        <taxon>Dimargaritomycetes</taxon>
        <taxon>Dimargaritales</taxon>
        <taxon>Dimargaritaceae</taxon>
        <taxon>Dimargaris</taxon>
    </lineage>
</organism>
<accession>A0A9W8E629</accession>
<feature type="region of interest" description="Disordered" evidence="12">
    <location>
        <begin position="133"/>
        <end position="183"/>
    </location>
</feature>
<dbReference type="PANTHER" id="PTHR12480:SF32">
    <property type="entry name" value="BIFUNCTIONAL ARGININE DEMETHYLASE AND LYSYL-HYDROXYLASE JMJD6"/>
    <property type="match status" value="1"/>
</dbReference>
<evidence type="ECO:0000256" key="4">
    <source>
        <dbReference type="ARBA" id="ARBA00022853"/>
    </source>
</evidence>
<comment type="caution">
    <text evidence="14">The sequence shown here is derived from an EMBL/GenBank/DDBJ whole genome shotgun (WGS) entry which is preliminary data.</text>
</comment>
<sequence length="590" mass="65985">MPKRSDSHWAAKIRKCKQRARSEPSHDSVARIDYNRVSREAFILQYQNPGLPVVITSATQLWPATTSWTLEALRQRFGREKFKIGEDDDGKAVYLRFKHFMRYVQEDAPRDDSPLYIFDSNFKNHSKRAKQAASVSQSFWPSPAPSRGSVNSQAVSSDDPDEDTSHPLRSTNAWKRDANDQPLAKRVRVQSTTRPLPQVSPLLSNVSASHRPGWQAGTKSELLRDYRVPRYFGGDLFQLAGQRRPPYRWFVVGPARSGTGIHLDPLGTSAWNALVVGHKRWALFPPSTPRALVDPPMKPFDREAASWFYHAFPQFRQPPTAEFFRLFGAHYGFPCHYPGQDYLHARNHRHTTLGHLIGMVEVLHHPGETIFVPGGWHHVVINLDFTVAITQNFCAPVSFDYVWLKTRFARPGLAAKLQRELNRRSCQHALFSLPAIPSSPSPTSTQALACKQLTTVTQTPLNSTFVQAILKCPAGSPLLYRLLSSRIPTLATIPCLFTSSSNSSSSSTLSSTDTDQHGASSPASSLEDNSTWAPTVHTFQSNELLTDPTWPTIATSSLDTALLEQLKELGQTCACLCCQQWRCANTQDLG</sequence>
<evidence type="ECO:0000256" key="2">
    <source>
        <dbReference type="ARBA" id="ARBA00004123"/>
    </source>
</evidence>
<dbReference type="EMBL" id="JANBQB010001180">
    <property type="protein sequence ID" value="KAJ1972004.1"/>
    <property type="molecule type" value="Genomic_DNA"/>
</dbReference>
<dbReference type="GO" id="GO:0005634">
    <property type="term" value="C:nucleus"/>
    <property type="evidence" value="ECO:0007669"/>
    <property type="project" value="UniProtKB-SubCell"/>
</dbReference>
<feature type="compositionally biased region" description="Polar residues" evidence="12">
    <location>
        <begin position="517"/>
        <end position="530"/>
    </location>
</feature>
<feature type="domain" description="JmjC" evidence="13">
    <location>
        <begin position="217"/>
        <end position="410"/>
    </location>
</feature>
<gene>
    <name evidence="14" type="ORF">H4R34_005553</name>
</gene>
<keyword evidence="9" id="KW-0804">Transcription</keyword>
<dbReference type="GO" id="GO:0005737">
    <property type="term" value="C:cytoplasm"/>
    <property type="evidence" value="ECO:0007669"/>
    <property type="project" value="TreeGrafter"/>
</dbReference>
<dbReference type="Pfam" id="PF13621">
    <property type="entry name" value="Cupin_8"/>
    <property type="match status" value="1"/>
</dbReference>
<feature type="compositionally biased region" description="Low complexity" evidence="12">
    <location>
        <begin position="499"/>
        <end position="513"/>
    </location>
</feature>
<reference evidence="14" key="1">
    <citation type="submission" date="2022-07" db="EMBL/GenBank/DDBJ databases">
        <title>Phylogenomic reconstructions and comparative analyses of Kickxellomycotina fungi.</title>
        <authorList>
            <person name="Reynolds N.K."/>
            <person name="Stajich J.E."/>
            <person name="Barry K."/>
            <person name="Grigoriev I.V."/>
            <person name="Crous P."/>
            <person name="Smith M.E."/>
        </authorList>
    </citation>
    <scope>NUCLEOTIDE SEQUENCE</scope>
    <source>
        <strain evidence="14">RSA 567</strain>
    </source>
</reference>
<dbReference type="SUPFAM" id="SSF51197">
    <property type="entry name" value="Clavaminate synthase-like"/>
    <property type="match status" value="1"/>
</dbReference>
<dbReference type="GO" id="GO:0106140">
    <property type="term" value="F:P-TEFb complex binding"/>
    <property type="evidence" value="ECO:0007669"/>
    <property type="project" value="TreeGrafter"/>
</dbReference>
<evidence type="ECO:0000256" key="7">
    <source>
        <dbReference type="ARBA" id="ARBA00023004"/>
    </source>
</evidence>
<keyword evidence="3" id="KW-0479">Metal-binding</keyword>
<evidence type="ECO:0000313" key="15">
    <source>
        <dbReference type="Proteomes" id="UP001151582"/>
    </source>
</evidence>